<protein>
    <submittedName>
        <fullName evidence="6">Carbohydrate esterase family 4 protein</fullName>
    </submittedName>
</protein>
<evidence type="ECO:0000313" key="6">
    <source>
        <dbReference type="EMBL" id="OAQ35058.1"/>
    </source>
</evidence>
<dbReference type="PANTHER" id="PTHR10587:SF133">
    <property type="entry name" value="CHITIN DEACETYLASE 1-RELATED"/>
    <property type="match status" value="1"/>
</dbReference>
<evidence type="ECO:0000256" key="1">
    <source>
        <dbReference type="ARBA" id="ARBA00022723"/>
    </source>
</evidence>
<dbReference type="GO" id="GO:0016020">
    <property type="term" value="C:membrane"/>
    <property type="evidence" value="ECO:0007669"/>
    <property type="project" value="TreeGrafter"/>
</dbReference>
<dbReference type="GO" id="GO:0005975">
    <property type="term" value="P:carbohydrate metabolic process"/>
    <property type="evidence" value="ECO:0007669"/>
    <property type="project" value="InterPro"/>
</dbReference>
<sequence>MYLKLSVIAALVAVATAAPSSTTVVAPAPSSTSGSSTPAPLIPLPPFSGTLVGAYPTQDKIAPTDTPLVKQWLAELNLTNIATWPVVPFTAAGDPKNPSAIPAASCDWTETNCINKDLTTCPLGVWGLTYDDGPTTFSGKLYDFLDTTDQKATLFYIGSNVVQNPALARRACGAGHQIAVHTWSHNPSTSLTNEQFVAEVKYTEMAIKELCGFTPRYFRPPYGDIDDRIRGLLWAMGYTSVIWDLDTNDWMMAPGGTRTMAQVDAAFAQWIAAAPTDKTGHMVLEHELYANTVDAAIANLPKVQATWKAMPVSACMNDPHPYQEKNITLATMNGAKTGVTNGNTTTSSSTTAGGSTATGSAGTSTASGNASHSTTGSGAVSNMVVSSSVTVLAAAAAAVALGQMLF</sequence>
<feature type="region of interest" description="Disordered" evidence="3">
    <location>
        <begin position="338"/>
        <end position="378"/>
    </location>
</feature>
<dbReference type="GO" id="GO:0009272">
    <property type="term" value="P:fungal-type cell wall biogenesis"/>
    <property type="evidence" value="ECO:0007669"/>
    <property type="project" value="UniProtKB-ARBA"/>
</dbReference>
<dbReference type="PANTHER" id="PTHR10587">
    <property type="entry name" value="GLYCOSYL TRANSFERASE-RELATED"/>
    <property type="match status" value="1"/>
</dbReference>
<reference evidence="6 7" key="1">
    <citation type="submission" date="2016-05" db="EMBL/GenBank/DDBJ databases">
        <title>Genome sequencing reveals origins of a unique bacterial endosymbiosis in the earliest lineages of terrestrial Fungi.</title>
        <authorList>
            <consortium name="DOE Joint Genome Institute"/>
            <person name="Uehling J."/>
            <person name="Gryganskyi A."/>
            <person name="Hameed K."/>
            <person name="Tschaplinski T."/>
            <person name="Misztal P."/>
            <person name="Wu S."/>
            <person name="Desiro A."/>
            <person name="Vande Pol N."/>
            <person name="Du Z.-Y."/>
            <person name="Zienkiewicz A."/>
            <person name="Zienkiewicz K."/>
            <person name="Morin E."/>
            <person name="Tisserant E."/>
            <person name="Splivallo R."/>
            <person name="Hainaut M."/>
            <person name="Henrissat B."/>
            <person name="Ohm R."/>
            <person name="Kuo A."/>
            <person name="Yan J."/>
            <person name="Lipzen A."/>
            <person name="Nolan M."/>
            <person name="Labutti K."/>
            <person name="Barry K."/>
            <person name="Goldstein A."/>
            <person name="Labbe J."/>
            <person name="Schadt C."/>
            <person name="Tuskan G."/>
            <person name="Grigoriev I."/>
            <person name="Martin F."/>
            <person name="Vilgalys R."/>
            <person name="Bonito G."/>
        </authorList>
    </citation>
    <scope>NUCLEOTIDE SEQUENCE [LARGE SCALE GENOMIC DNA]</scope>
    <source>
        <strain evidence="6 7">AG-77</strain>
    </source>
</reference>
<keyword evidence="4" id="KW-0732">Signal</keyword>
<keyword evidence="1" id="KW-0479">Metal-binding</keyword>
<dbReference type="PROSITE" id="PS51677">
    <property type="entry name" value="NODB"/>
    <property type="match status" value="1"/>
</dbReference>
<dbReference type="InterPro" id="IPR011330">
    <property type="entry name" value="Glyco_hydro/deAcase_b/a-brl"/>
</dbReference>
<name>A0A197KD12_9FUNG</name>
<gene>
    <name evidence="6" type="ORF">K457DRAFT_132937</name>
</gene>
<evidence type="ECO:0000313" key="7">
    <source>
        <dbReference type="Proteomes" id="UP000078512"/>
    </source>
</evidence>
<evidence type="ECO:0000256" key="4">
    <source>
        <dbReference type="SAM" id="SignalP"/>
    </source>
</evidence>
<accession>A0A197KD12</accession>
<dbReference type="OrthoDB" id="407355at2759"/>
<dbReference type="InterPro" id="IPR050248">
    <property type="entry name" value="Polysacc_deacetylase_ArnD"/>
</dbReference>
<evidence type="ECO:0000256" key="3">
    <source>
        <dbReference type="SAM" id="MobiDB-lite"/>
    </source>
</evidence>
<feature type="domain" description="NodB homology" evidence="5">
    <location>
        <begin position="124"/>
        <end position="313"/>
    </location>
</feature>
<dbReference type="InterPro" id="IPR002509">
    <property type="entry name" value="NODB_dom"/>
</dbReference>
<evidence type="ECO:0000259" key="5">
    <source>
        <dbReference type="PROSITE" id="PS51677"/>
    </source>
</evidence>
<dbReference type="Proteomes" id="UP000078512">
    <property type="component" value="Unassembled WGS sequence"/>
</dbReference>
<feature type="signal peptide" evidence="4">
    <location>
        <begin position="1"/>
        <end position="17"/>
    </location>
</feature>
<proteinExistence type="predicted"/>
<keyword evidence="2" id="KW-0378">Hydrolase</keyword>
<evidence type="ECO:0000256" key="2">
    <source>
        <dbReference type="ARBA" id="ARBA00022801"/>
    </source>
</evidence>
<dbReference type="EMBL" id="KV442015">
    <property type="protein sequence ID" value="OAQ35058.1"/>
    <property type="molecule type" value="Genomic_DNA"/>
</dbReference>
<keyword evidence="7" id="KW-1185">Reference proteome</keyword>
<feature type="chain" id="PRO_5008276794" evidence="4">
    <location>
        <begin position="18"/>
        <end position="406"/>
    </location>
</feature>
<dbReference type="STRING" id="1314771.A0A197KD12"/>
<dbReference type="Pfam" id="PF01522">
    <property type="entry name" value="Polysacc_deac_1"/>
    <property type="match status" value="1"/>
</dbReference>
<dbReference type="Gene3D" id="3.20.20.370">
    <property type="entry name" value="Glycoside hydrolase/deacetylase"/>
    <property type="match status" value="1"/>
</dbReference>
<dbReference type="GO" id="GO:0004099">
    <property type="term" value="F:chitin deacetylase activity"/>
    <property type="evidence" value="ECO:0007669"/>
    <property type="project" value="TreeGrafter"/>
</dbReference>
<dbReference type="SUPFAM" id="SSF88713">
    <property type="entry name" value="Glycoside hydrolase/deacetylase"/>
    <property type="match status" value="1"/>
</dbReference>
<dbReference type="AlphaFoldDB" id="A0A197KD12"/>
<dbReference type="GO" id="GO:0046872">
    <property type="term" value="F:metal ion binding"/>
    <property type="evidence" value="ECO:0007669"/>
    <property type="project" value="UniProtKB-KW"/>
</dbReference>
<organism evidence="6 7">
    <name type="scientific">Linnemannia elongata AG-77</name>
    <dbReference type="NCBI Taxonomy" id="1314771"/>
    <lineage>
        <taxon>Eukaryota</taxon>
        <taxon>Fungi</taxon>
        <taxon>Fungi incertae sedis</taxon>
        <taxon>Mucoromycota</taxon>
        <taxon>Mortierellomycotina</taxon>
        <taxon>Mortierellomycetes</taxon>
        <taxon>Mortierellales</taxon>
        <taxon>Mortierellaceae</taxon>
        <taxon>Linnemannia</taxon>
    </lineage>
</organism>